<reference evidence="2 3" key="1">
    <citation type="journal article" date="2014" name="Genome Biol. Evol.">
        <title>The genome of the myxosporean Thelohanellus kitauei shows adaptations to nutrient acquisition within its fish host.</title>
        <authorList>
            <person name="Yang Y."/>
            <person name="Xiong J."/>
            <person name="Zhou Z."/>
            <person name="Huo F."/>
            <person name="Miao W."/>
            <person name="Ran C."/>
            <person name="Liu Y."/>
            <person name="Zhang J."/>
            <person name="Feng J."/>
            <person name="Wang M."/>
            <person name="Wang M."/>
            <person name="Wang L."/>
            <person name="Yao B."/>
        </authorList>
    </citation>
    <scope>NUCLEOTIDE SEQUENCE [LARGE SCALE GENOMIC DNA]</scope>
    <source>
        <strain evidence="2">Wuqing</strain>
    </source>
</reference>
<protein>
    <recommendedName>
        <fullName evidence="1">Integrase catalytic domain-containing protein</fullName>
    </recommendedName>
</protein>
<dbReference type="EMBL" id="JWZT01000093">
    <property type="protein sequence ID" value="KII74998.1"/>
    <property type="molecule type" value="Genomic_DNA"/>
</dbReference>
<dbReference type="GO" id="GO:0003676">
    <property type="term" value="F:nucleic acid binding"/>
    <property type="evidence" value="ECO:0007669"/>
    <property type="project" value="InterPro"/>
</dbReference>
<dbReference type="InterPro" id="IPR050951">
    <property type="entry name" value="Retrovirus_Pol_polyprotein"/>
</dbReference>
<keyword evidence="3" id="KW-1185">Reference proteome</keyword>
<organism evidence="2 3">
    <name type="scientific">Thelohanellus kitauei</name>
    <name type="common">Myxosporean</name>
    <dbReference type="NCBI Taxonomy" id="669202"/>
    <lineage>
        <taxon>Eukaryota</taxon>
        <taxon>Metazoa</taxon>
        <taxon>Cnidaria</taxon>
        <taxon>Myxozoa</taxon>
        <taxon>Myxosporea</taxon>
        <taxon>Bivalvulida</taxon>
        <taxon>Platysporina</taxon>
        <taxon>Myxobolidae</taxon>
        <taxon>Thelohanellus</taxon>
    </lineage>
</organism>
<dbReference type="PANTHER" id="PTHR37984:SF15">
    <property type="entry name" value="INTEGRASE CATALYTIC DOMAIN-CONTAINING PROTEIN"/>
    <property type="match status" value="1"/>
</dbReference>
<dbReference type="InterPro" id="IPR001584">
    <property type="entry name" value="Integrase_cat-core"/>
</dbReference>
<dbReference type="InterPro" id="IPR012337">
    <property type="entry name" value="RNaseH-like_sf"/>
</dbReference>
<accession>A0A0C2JZA8</accession>
<dbReference type="AlphaFoldDB" id="A0A0C2JZA8"/>
<dbReference type="GO" id="GO:0015074">
    <property type="term" value="P:DNA integration"/>
    <property type="evidence" value="ECO:0007669"/>
    <property type="project" value="InterPro"/>
</dbReference>
<dbReference type="Proteomes" id="UP000031668">
    <property type="component" value="Unassembled WGS sequence"/>
</dbReference>
<feature type="domain" description="Integrase catalytic" evidence="1">
    <location>
        <begin position="1"/>
        <end position="109"/>
    </location>
</feature>
<evidence type="ECO:0000313" key="2">
    <source>
        <dbReference type="EMBL" id="KII74998.1"/>
    </source>
</evidence>
<dbReference type="PANTHER" id="PTHR37984">
    <property type="entry name" value="PROTEIN CBG26694"/>
    <property type="match status" value="1"/>
</dbReference>
<dbReference type="PROSITE" id="PS50994">
    <property type="entry name" value="INTEGRASE"/>
    <property type="match status" value="1"/>
</dbReference>
<dbReference type="OrthoDB" id="3227343at2759"/>
<evidence type="ECO:0000313" key="3">
    <source>
        <dbReference type="Proteomes" id="UP000031668"/>
    </source>
</evidence>
<dbReference type="InterPro" id="IPR036397">
    <property type="entry name" value="RNaseH_sf"/>
</dbReference>
<gene>
    <name evidence="2" type="ORF">RF11_08913</name>
</gene>
<name>A0A0C2JZA8_THEKT</name>
<proteinExistence type="predicted"/>
<evidence type="ECO:0000259" key="1">
    <source>
        <dbReference type="PROSITE" id="PS50994"/>
    </source>
</evidence>
<comment type="caution">
    <text evidence="2">The sequence shown here is derived from an EMBL/GenBank/DDBJ whole genome shotgun (WGS) entry which is preliminary data.</text>
</comment>
<dbReference type="Gene3D" id="3.30.420.10">
    <property type="entry name" value="Ribonuclease H-like superfamily/Ribonuclease H"/>
    <property type="match status" value="1"/>
</dbReference>
<dbReference type="SUPFAM" id="SSF53098">
    <property type="entry name" value="Ribonuclease H-like"/>
    <property type="match status" value="1"/>
</dbReference>
<sequence>MLEAFLNKYIYTLGIPTAILTDQGTTFEAKTIKSMCEALGIRKMRTSHYYPQCDGITERANRTILQMLSKSIESVNGWLNSLDALCFAYNTSVNETNTISPFEMIYRICKKRSVERESTKTSCDSMLNEKMYEVGPRVFVSYPKFCQKRRGPYKIITVLEPNINFITAKGEMIVHKKRSKIAYRWENNLIPYESSMQTVADEASKSIHTHDIKPAIQESIDDGNIQRAPRRSKLIWNPASIFPGYVNDPILMERSVTYIDTSDEDYIPDD</sequence>